<reference evidence="2" key="1">
    <citation type="journal article" date="2022" name="Int. J. Mol. Sci.">
        <title>Draft Genome of Tanacetum Coccineum: Genomic Comparison of Closely Related Tanacetum-Family Plants.</title>
        <authorList>
            <person name="Yamashiro T."/>
            <person name="Shiraishi A."/>
            <person name="Nakayama K."/>
            <person name="Satake H."/>
        </authorList>
    </citation>
    <scope>NUCLEOTIDE SEQUENCE</scope>
</reference>
<reference evidence="2" key="2">
    <citation type="submission" date="2022-01" db="EMBL/GenBank/DDBJ databases">
        <authorList>
            <person name="Yamashiro T."/>
            <person name="Shiraishi A."/>
            <person name="Satake H."/>
            <person name="Nakayama K."/>
        </authorList>
    </citation>
    <scope>NUCLEOTIDE SEQUENCE</scope>
</reference>
<gene>
    <name evidence="2" type="ORF">Tco_0651778</name>
</gene>
<evidence type="ECO:0000313" key="2">
    <source>
        <dbReference type="EMBL" id="GJS56994.1"/>
    </source>
</evidence>
<evidence type="ECO:0000256" key="1">
    <source>
        <dbReference type="SAM" id="MobiDB-lite"/>
    </source>
</evidence>
<sequence length="121" mass="13511">MKNDSSPYKYLLQWYDDGSDPDVAEFKFNKRIACKSKALKSKPSKSKEDRTPAPGFTLTVPTVGSVADHDTKGKRNVQNDNSKEFLAPPPKFLIRVPTVRSSAEYESKGKKSLEVTSDQTI</sequence>
<keyword evidence="3" id="KW-1185">Reference proteome</keyword>
<accession>A0ABQ4WVQ9</accession>
<feature type="compositionally biased region" description="Basic and acidic residues" evidence="1">
    <location>
        <begin position="103"/>
        <end position="113"/>
    </location>
</feature>
<proteinExistence type="predicted"/>
<organism evidence="2 3">
    <name type="scientific">Tanacetum coccineum</name>
    <dbReference type="NCBI Taxonomy" id="301880"/>
    <lineage>
        <taxon>Eukaryota</taxon>
        <taxon>Viridiplantae</taxon>
        <taxon>Streptophyta</taxon>
        <taxon>Embryophyta</taxon>
        <taxon>Tracheophyta</taxon>
        <taxon>Spermatophyta</taxon>
        <taxon>Magnoliopsida</taxon>
        <taxon>eudicotyledons</taxon>
        <taxon>Gunneridae</taxon>
        <taxon>Pentapetalae</taxon>
        <taxon>asterids</taxon>
        <taxon>campanulids</taxon>
        <taxon>Asterales</taxon>
        <taxon>Asteraceae</taxon>
        <taxon>Asteroideae</taxon>
        <taxon>Anthemideae</taxon>
        <taxon>Anthemidinae</taxon>
        <taxon>Tanacetum</taxon>
    </lineage>
</organism>
<evidence type="ECO:0000313" key="3">
    <source>
        <dbReference type="Proteomes" id="UP001151760"/>
    </source>
</evidence>
<comment type="caution">
    <text evidence="2">The sequence shown here is derived from an EMBL/GenBank/DDBJ whole genome shotgun (WGS) entry which is preliminary data.</text>
</comment>
<feature type="region of interest" description="Disordered" evidence="1">
    <location>
        <begin position="37"/>
        <end position="121"/>
    </location>
</feature>
<protein>
    <submittedName>
        <fullName evidence="2">Uncharacterized protein</fullName>
    </submittedName>
</protein>
<dbReference type="EMBL" id="BQNB010008974">
    <property type="protein sequence ID" value="GJS56994.1"/>
    <property type="molecule type" value="Genomic_DNA"/>
</dbReference>
<name>A0ABQ4WVQ9_9ASTR</name>
<dbReference type="Proteomes" id="UP001151760">
    <property type="component" value="Unassembled WGS sequence"/>
</dbReference>